<dbReference type="RefSeq" id="WP_309868318.1">
    <property type="nucleotide sequence ID" value="NZ_JAVDQG010000009.1"/>
</dbReference>
<keyword evidence="2" id="KW-1185">Reference proteome</keyword>
<evidence type="ECO:0000313" key="1">
    <source>
        <dbReference type="EMBL" id="MDR6227328.1"/>
    </source>
</evidence>
<name>A0ABU1ISA3_9BACL</name>
<evidence type="ECO:0000313" key="2">
    <source>
        <dbReference type="Proteomes" id="UP001185012"/>
    </source>
</evidence>
<proteinExistence type="predicted"/>
<reference evidence="1 2" key="1">
    <citation type="submission" date="2023-07" db="EMBL/GenBank/DDBJ databases">
        <title>Genomic Encyclopedia of Type Strains, Phase IV (KMG-IV): sequencing the most valuable type-strain genomes for metagenomic binning, comparative biology and taxonomic classification.</title>
        <authorList>
            <person name="Goeker M."/>
        </authorList>
    </citation>
    <scope>NUCLEOTIDE SEQUENCE [LARGE SCALE GENOMIC DNA]</scope>
    <source>
        <strain evidence="1 2">DSM 45903</strain>
    </source>
</reference>
<dbReference type="Proteomes" id="UP001185012">
    <property type="component" value="Unassembled WGS sequence"/>
</dbReference>
<gene>
    <name evidence="1" type="ORF">JOE21_003343</name>
</gene>
<organism evidence="1 2">
    <name type="scientific">Desmospora profundinema</name>
    <dbReference type="NCBI Taxonomy" id="1571184"/>
    <lineage>
        <taxon>Bacteria</taxon>
        <taxon>Bacillati</taxon>
        <taxon>Bacillota</taxon>
        <taxon>Bacilli</taxon>
        <taxon>Bacillales</taxon>
        <taxon>Thermoactinomycetaceae</taxon>
        <taxon>Desmospora</taxon>
    </lineage>
</organism>
<comment type="caution">
    <text evidence="1">The sequence shown here is derived from an EMBL/GenBank/DDBJ whole genome shotgun (WGS) entry which is preliminary data.</text>
</comment>
<protein>
    <submittedName>
        <fullName evidence="1">Beta-xylosidase</fullName>
    </submittedName>
</protein>
<sequence>MEENVYGVKRMTAQPFAFPFDERLGIRRPRLFVDYEELSTARRHRFELGCQEVCSEIPSRIRWFEKRYMTLFEALNETSSETELDRLLDEMNELSSCIADLNVLYLHIEGTYIGANVSA</sequence>
<dbReference type="EMBL" id="JAVDQG010000009">
    <property type="protein sequence ID" value="MDR6227328.1"/>
    <property type="molecule type" value="Genomic_DNA"/>
</dbReference>
<accession>A0ABU1ISA3</accession>